<gene>
    <name evidence="2" type="ORF">D1013_10940</name>
</gene>
<dbReference type="EMBL" id="CP032050">
    <property type="protein sequence ID" value="AYN67852.1"/>
    <property type="molecule type" value="Genomic_DNA"/>
</dbReference>
<feature type="transmembrane region" description="Helical" evidence="1">
    <location>
        <begin position="58"/>
        <end position="80"/>
    </location>
</feature>
<feature type="transmembrane region" description="Helical" evidence="1">
    <location>
        <begin position="105"/>
        <end position="129"/>
    </location>
</feature>
<evidence type="ECO:0000313" key="2">
    <source>
        <dbReference type="EMBL" id="AYN67852.1"/>
    </source>
</evidence>
<proteinExistence type="predicted"/>
<evidence type="ECO:0000313" key="3">
    <source>
        <dbReference type="Proteomes" id="UP000276309"/>
    </source>
</evidence>
<keyword evidence="1" id="KW-0812">Transmembrane</keyword>
<keyword evidence="1" id="KW-1133">Transmembrane helix</keyword>
<reference evidence="2 3" key="1">
    <citation type="submission" date="2018-08" db="EMBL/GenBank/DDBJ databases">
        <title>The reduced genetic potential of extracellular carbohydrate catabolism in Euzebyella marina RN62, a Flavobacteriia bacterium isolated from the hadal water.</title>
        <authorList>
            <person name="Xue C."/>
        </authorList>
    </citation>
    <scope>NUCLEOTIDE SEQUENCE [LARGE SCALE GENOMIC DNA]</scope>
    <source>
        <strain evidence="2 3">RN62</strain>
    </source>
</reference>
<keyword evidence="3" id="KW-1185">Reference proteome</keyword>
<evidence type="ECO:0000256" key="1">
    <source>
        <dbReference type="SAM" id="Phobius"/>
    </source>
</evidence>
<dbReference type="KEGG" id="emar:D1013_10940"/>
<dbReference type="Proteomes" id="UP000276309">
    <property type="component" value="Chromosome"/>
</dbReference>
<feature type="transmembrane region" description="Helical" evidence="1">
    <location>
        <begin position="32"/>
        <end position="51"/>
    </location>
</feature>
<dbReference type="RefSeq" id="WP_121848867.1">
    <property type="nucleotide sequence ID" value="NZ_CP032050.1"/>
</dbReference>
<organism evidence="2 3">
    <name type="scientific">Euzebyella marina</name>
    <dbReference type="NCBI Taxonomy" id="1761453"/>
    <lineage>
        <taxon>Bacteria</taxon>
        <taxon>Pseudomonadati</taxon>
        <taxon>Bacteroidota</taxon>
        <taxon>Flavobacteriia</taxon>
        <taxon>Flavobacteriales</taxon>
        <taxon>Flavobacteriaceae</taxon>
        <taxon>Euzebyella</taxon>
    </lineage>
</organism>
<dbReference type="AlphaFoldDB" id="A0A3G2L6F0"/>
<protein>
    <submittedName>
        <fullName evidence="2">Zinc transporter</fullName>
    </submittedName>
</protein>
<keyword evidence="1" id="KW-0472">Membrane</keyword>
<feature type="transmembrane region" description="Helical" evidence="1">
    <location>
        <begin position="150"/>
        <end position="173"/>
    </location>
</feature>
<sequence>MFILVIAIVSAALAFGAIWGIYGRLSKRTEGFLVALAGGALLVSAVMELIYPAVEKYNALYAFISVFVGAATFTGLDYLVKKKWGSESGGGLLAAITLDGIPENLALGVALIGADLLSVAALSGSILLSNLPEAAGGAKEMAGNNSKKKVLWLWCATALLLSAASLIGYYLLTDVPKDILGYLKCFAGGAVTASLALEVFPESYKKDKYWSGIATAIGLILAMYLSTLGE</sequence>
<dbReference type="OrthoDB" id="1145132at2"/>
<accession>A0A3G2L6F0</accession>
<feature type="transmembrane region" description="Helical" evidence="1">
    <location>
        <begin position="209"/>
        <end position="227"/>
    </location>
</feature>
<name>A0A3G2L6F0_9FLAO</name>